<sequence>MLFGLLQKPQTNVQGEIRAFETIAYNGRKYTLKDAQKSGLSATLGELKNGEPIILAEGYATGATLHENAGKKAVVISFGKNGLLDTAKSLRERYPDSKIYIGADNDHAQQINAGLIDAKAVEKLCQTLMFCYHSSIKAIKAKIGMMYLLIKALMSSNVN</sequence>
<dbReference type="InterPro" id="IPR034154">
    <property type="entry name" value="TOPRIM_DnaG/twinkle"/>
</dbReference>
<evidence type="ECO:0000313" key="1">
    <source>
        <dbReference type="EMBL" id="OBX49650.1"/>
    </source>
</evidence>
<dbReference type="EMBL" id="LZDN01000034">
    <property type="protein sequence ID" value="OBX49650.1"/>
    <property type="molecule type" value="Genomic_DNA"/>
</dbReference>
<dbReference type="AlphaFoldDB" id="A0A1B8PIL4"/>
<evidence type="ECO:0008006" key="3">
    <source>
        <dbReference type="Google" id="ProtNLM"/>
    </source>
</evidence>
<dbReference type="CDD" id="cd01029">
    <property type="entry name" value="TOPRIM_primases"/>
    <property type="match status" value="1"/>
</dbReference>
<name>A0A1B8PIL4_MORNO</name>
<gene>
    <name evidence="1" type="ORF">A9Z60_03195</name>
</gene>
<dbReference type="Proteomes" id="UP000092671">
    <property type="component" value="Unassembled WGS sequence"/>
</dbReference>
<evidence type="ECO:0000313" key="2">
    <source>
        <dbReference type="Proteomes" id="UP000092671"/>
    </source>
</evidence>
<protein>
    <recommendedName>
        <fullName evidence="3">Toprim domain-containing protein</fullName>
    </recommendedName>
</protein>
<organism evidence="1 2">
    <name type="scientific">Moraxella nonliquefaciens</name>
    <dbReference type="NCBI Taxonomy" id="478"/>
    <lineage>
        <taxon>Bacteria</taxon>
        <taxon>Pseudomonadati</taxon>
        <taxon>Pseudomonadota</taxon>
        <taxon>Gammaproteobacteria</taxon>
        <taxon>Moraxellales</taxon>
        <taxon>Moraxellaceae</taxon>
        <taxon>Moraxella</taxon>
    </lineage>
</organism>
<proteinExistence type="predicted"/>
<accession>A0A1B8PIL4</accession>
<comment type="caution">
    <text evidence="1">The sequence shown here is derived from an EMBL/GenBank/DDBJ whole genome shotgun (WGS) entry which is preliminary data.</text>
</comment>
<reference evidence="1 2" key="1">
    <citation type="submission" date="2016-06" db="EMBL/GenBank/DDBJ databases">
        <title>Draft genome of Moraxella nonliquefaciens CCUG 60284.</title>
        <authorList>
            <person name="Salva-Serra F."/>
            <person name="Engstrom-Jakobsson H."/>
            <person name="Thorell K."/>
            <person name="Gonzales-Siles L."/>
            <person name="Karlsson R."/>
            <person name="Boulund F."/>
            <person name="Engstrand L."/>
            <person name="Kristiansson E."/>
            <person name="Moore E."/>
        </authorList>
    </citation>
    <scope>NUCLEOTIDE SEQUENCE [LARGE SCALE GENOMIC DNA]</scope>
    <source>
        <strain evidence="1 2">CCUG 60284</strain>
    </source>
</reference>